<proteinExistence type="predicted"/>
<organism evidence="1 2">
    <name type="scientific">Actinomadura yumaensis</name>
    <dbReference type="NCBI Taxonomy" id="111807"/>
    <lineage>
        <taxon>Bacteria</taxon>
        <taxon>Bacillati</taxon>
        <taxon>Actinomycetota</taxon>
        <taxon>Actinomycetes</taxon>
        <taxon>Streptosporangiales</taxon>
        <taxon>Thermomonosporaceae</taxon>
        <taxon>Actinomadura</taxon>
    </lineage>
</organism>
<dbReference type="Proteomes" id="UP001596380">
    <property type="component" value="Unassembled WGS sequence"/>
</dbReference>
<dbReference type="RefSeq" id="WP_378050270.1">
    <property type="nucleotide sequence ID" value="NZ_JBHSXE010000002.1"/>
</dbReference>
<gene>
    <name evidence="1" type="ORF">ACFQKB_26950</name>
</gene>
<accession>A0ABW2CR96</accession>
<protein>
    <submittedName>
        <fullName evidence="1">Uncharacterized protein</fullName>
    </submittedName>
</protein>
<sequence length="85" mass="8730">MTTPPTRPAAAFTVTGADDSPIGAFTLAADGGVSASTEILADTITSMIQARGWSTEQAAAAFTDGWSNGYMTIHPDTPENRTIGP</sequence>
<reference evidence="2" key="1">
    <citation type="journal article" date="2019" name="Int. J. Syst. Evol. Microbiol.">
        <title>The Global Catalogue of Microorganisms (GCM) 10K type strain sequencing project: providing services to taxonomists for standard genome sequencing and annotation.</title>
        <authorList>
            <consortium name="The Broad Institute Genomics Platform"/>
            <consortium name="The Broad Institute Genome Sequencing Center for Infectious Disease"/>
            <person name="Wu L."/>
            <person name="Ma J."/>
        </authorList>
    </citation>
    <scope>NUCLEOTIDE SEQUENCE [LARGE SCALE GENOMIC DNA]</scope>
    <source>
        <strain evidence="2">JCM 3369</strain>
    </source>
</reference>
<name>A0ABW2CR96_9ACTN</name>
<evidence type="ECO:0000313" key="2">
    <source>
        <dbReference type="Proteomes" id="UP001596380"/>
    </source>
</evidence>
<keyword evidence="2" id="KW-1185">Reference proteome</keyword>
<comment type="caution">
    <text evidence="1">The sequence shown here is derived from an EMBL/GenBank/DDBJ whole genome shotgun (WGS) entry which is preliminary data.</text>
</comment>
<evidence type="ECO:0000313" key="1">
    <source>
        <dbReference type="EMBL" id="MFC6883425.1"/>
    </source>
</evidence>
<dbReference type="EMBL" id="JBHSXS010000019">
    <property type="protein sequence ID" value="MFC6883425.1"/>
    <property type="molecule type" value="Genomic_DNA"/>
</dbReference>